<evidence type="ECO:0000256" key="1">
    <source>
        <dbReference type="ARBA" id="ARBA00009437"/>
    </source>
</evidence>
<dbReference type="PRINTS" id="PR00039">
    <property type="entry name" value="HTHLYSR"/>
</dbReference>
<keyword evidence="4" id="KW-0804">Transcription</keyword>
<dbReference type="Pfam" id="PF00126">
    <property type="entry name" value="HTH_1"/>
    <property type="match status" value="1"/>
</dbReference>
<comment type="similarity">
    <text evidence="1">Belongs to the LysR transcriptional regulatory family.</text>
</comment>
<evidence type="ECO:0000313" key="6">
    <source>
        <dbReference type="EMBL" id="SPJ30864.1"/>
    </source>
</evidence>
<evidence type="ECO:0000259" key="5">
    <source>
        <dbReference type="PROSITE" id="PS50931"/>
    </source>
</evidence>
<evidence type="ECO:0000256" key="3">
    <source>
        <dbReference type="ARBA" id="ARBA00023125"/>
    </source>
</evidence>
<gene>
    <name evidence="6" type="primary">hcaR_3</name>
    <name evidence="6" type="ORF">TRM7615_04401</name>
</gene>
<evidence type="ECO:0000256" key="2">
    <source>
        <dbReference type="ARBA" id="ARBA00023015"/>
    </source>
</evidence>
<accession>A0A2R8CEJ5</accession>
<protein>
    <submittedName>
        <fullName evidence="6">Hca operon transcriptional activator HcaR</fullName>
    </submittedName>
</protein>
<dbReference type="GO" id="GO:0000976">
    <property type="term" value="F:transcription cis-regulatory region binding"/>
    <property type="evidence" value="ECO:0007669"/>
    <property type="project" value="TreeGrafter"/>
</dbReference>
<keyword evidence="2" id="KW-0805">Transcription regulation</keyword>
<dbReference type="Pfam" id="PF03466">
    <property type="entry name" value="LysR_substrate"/>
    <property type="match status" value="1"/>
</dbReference>
<dbReference type="PANTHER" id="PTHR30126">
    <property type="entry name" value="HTH-TYPE TRANSCRIPTIONAL REGULATOR"/>
    <property type="match status" value="1"/>
</dbReference>
<dbReference type="OrthoDB" id="9815174at2"/>
<evidence type="ECO:0000313" key="7">
    <source>
        <dbReference type="Proteomes" id="UP000244898"/>
    </source>
</evidence>
<dbReference type="InterPro" id="IPR000847">
    <property type="entry name" value="LysR_HTH_N"/>
</dbReference>
<dbReference type="PANTHER" id="PTHR30126:SF21">
    <property type="entry name" value="TRANSCRIPTIONAL REGULATOR-RELATED"/>
    <property type="match status" value="1"/>
</dbReference>
<dbReference type="SUPFAM" id="SSF53850">
    <property type="entry name" value="Periplasmic binding protein-like II"/>
    <property type="match status" value="1"/>
</dbReference>
<organism evidence="6 7">
    <name type="scientific">Falsiruegeria mediterranea M17</name>
    <dbReference type="NCBI Taxonomy" id="1200281"/>
    <lineage>
        <taxon>Bacteria</taxon>
        <taxon>Pseudomonadati</taxon>
        <taxon>Pseudomonadota</taxon>
        <taxon>Alphaproteobacteria</taxon>
        <taxon>Rhodobacterales</taxon>
        <taxon>Roseobacteraceae</taxon>
        <taxon>Falsiruegeria</taxon>
    </lineage>
</organism>
<dbReference type="InterPro" id="IPR036390">
    <property type="entry name" value="WH_DNA-bd_sf"/>
</dbReference>
<dbReference type="InterPro" id="IPR005119">
    <property type="entry name" value="LysR_subst-bd"/>
</dbReference>
<dbReference type="PROSITE" id="PS50931">
    <property type="entry name" value="HTH_LYSR"/>
    <property type="match status" value="1"/>
</dbReference>
<sequence>MNITAIQTFLSVVRTRNLNRAAEEMNITQSAVSARLDGLEHALGAQLLIRSRKGATLTKEGFSFLEQAQVIARAWDNARARISLPHGVTTVFSLACDPGLWTGLGQSWIDDLRNRNPDTAFEVWTAGTSDARSWLQSGMSDAALLPEPITGPDLKSRVFDTYELMQVSTRPRKAVEWHPDYIYVNYGEGFRAQHAETWPSDETASASFSNPDWALSHLLAHGGSAYLPEPLITSHLRDGTLYQVENAIAFERHCHLSWRLDRQARFAWLPQAT</sequence>
<reference evidence="7" key="1">
    <citation type="submission" date="2018-03" db="EMBL/GenBank/DDBJ databases">
        <authorList>
            <person name="Rodrigo-Torres L."/>
            <person name="Arahal R. D."/>
            <person name="Lucena T."/>
        </authorList>
    </citation>
    <scope>NUCLEOTIDE SEQUENCE [LARGE SCALE GENOMIC DNA]</scope>
    <source>
        <strain evidence="7">CECT 7615</strain>
    </source>
</reference>
<proteinExistence type="inferred from homology"/>
<dbReference type="RefSeq" id="WP_125133727.1">
    <property type="nucleotide sequence ID" value="NZ_ONZG01000014.1"/>
</dbReference>
<dbReference type="Proteomes" id="UP000244898">
    <property type="component" value="Unassembled WGS sequence"/>
</dbReference>
<feature type="domain" description="HTH lysR-type" evidence="5">
    <location>
        <begin position="1"/>
        <end position="58"/>
    </location>
</feature>
<name>A0A2R8CEJ5_9RHOB</name>
<dbReference type="SUPFAM" id="SSF46785">
    <property type="entry name" value="Winged helix' DNA-binding domain"/>
    <property type="match status" value="1"/>
</dbReference>
<dbReference type="InterPro" id="IPR036388">
    <property type="entry name" value="WH-like_DNA-bd_sf"/>
</dbReference>
<dbReference type="Gene3D" id="1.10.10.10">
    <property type="entry name" value="Winged helix-like DNA-binding domain superfamily/Winged helix DNA-binding domain"/>
    <property type="match status" value="1"/>
</dbReference>
<keyword evidence="3" id="KW-0238">DNA-binding</keyword>
<dbReference type="GO" id="GO:0003700">
    <property type="term" value="F:DNA-binding transcription factor activity"/>
    <property type="evidence" value="ECO:0007669"/>
    <property type="project" value="InterPro"/>
</dbReference>
<dbReference type="EMBL" id="ONZG01000014">
    <property type="protein sequence ID" value="SPJ30864.1"/>
    <property type="molecule type" value="Genomic_DNA"/>
</dbReference>
<dbReference type="FunFam" id="1.10.10.10:FF:000001">
    <property type="entry name" value="LysR family transcriptional regulator"/>
    <property type="match status" value="1"/>
</dbReference>
<keyword evidence="7" id="KW-1185">Reference proteome</keyword>
<evidence type="ECO:0000256" key="4">
    <source>
        <dbReference type="ARBA" id="ARBA00023163"/>
    </source>
</evidence>
<dbReference type="AlphaFoldDB" id="A0A2R8CEJ5"/>